<keyword evidence="5 6" id="KW-0472">Membrane</keyword>
<dbReference type="AlphaFoldDB" id="A0A0A2EIW1"/>
<keyword evidence="4 6" id="KW-1133">Transmembrane helix</keyword>
<dbReference type="EMBL" id="JQJD01000057">
    <property type="protein sequence ID" value="KGN78806.1"/>
    <property type="molecule type" value="Genomic_DNA"/>
</dbReference>
<reference evidence="9 10" key="1">
    <citation type="submission" date="2014-08" db="EMBL/GenBank/DDBJ databases">
        <title>Porphyromonas cangingivalis strain:COT-109_OH1386 Genome sequencing.</title>
        <authorList>
            <person name="Wallis C."/>
            <person name="Deusch O."/>
            <person name="O'Flynn C."/>
            <person name="Davis I."/>
            <person name="Jospin G."/>
            <person name="Darling A.E."/>
            <person name="Coil D.A."/>
            <person name="Alexiev A."/>
            <person name="Horsfall A."/>
            <person name="Kirkwood N."/>
            <person name="Harris S."/>
            <person name="Eisen J.A."/>
        </authorList>
    </citation>
    <scope>NUCLEOTIDE SEQUENCE [LARGE SCALE GENOMIC DNA]</scope>
    <source>
        <strain evidence="10">COT-109 OH1386</strain>
    </source>
</reference>
<dbReference type="GO" id="GO:0005886">
    <property type="term" value="C:plasma membrane"/>
    <property type="evidence" value="ECO:0007669"/>
    <property type="project" value="UniProtKB-SubCell"/>
</dbReference>
<feature type="transmembrane region" description="Helical" evidence="6">
    <location>
        <begin position="344"/>
        <end position="365"/>
    </location>
</feature>
<keyword evidence="2" id="KW-1003">Cell membrane</keyword>
<feature type="transmembrane region" description="Helical" evidence="6">
    <location>
        <begin position="21"/>
        <end position="43"/>
    </location>
</feature>
<keyword evidence="3 6" id="KW-0812">Transmembrane</keyword>
<proteinExistence type="predicted"/>
<evidence type="ECO:0008006" key="11">
    <source>
        <dbReference type="Google" id="ProtNLM"/>
    </source>
</evidence>
<dbReference type="OrthoDB" id="1109882at2"/>
<comment type="subcellular location">
    <subcellularLocation>
        <location evidence="1">Cell membrane</location>
        <topology evidence="1">Multi-pass membrane protein</topology>
    </subcellularLocation>
</comment>
<evidence type="ECO:0000313" key="10">
    <source>
        <dbReference type="Proteomes" id="UP000030125"/>
    </source>
</evidence>
<organism evidence="9 10">
    <name type="scientific">Porphyromonas cangingivalis</name>
    <dbReference type="NCBI Taxonomy" id="36874"/>
    <lineage>
        <taxon>Bacteria</taxon>
        <taxon>Pseudomonadati</taxon>
        <taxon>Bacteroidota</taxon>
        <taxon>Bacteroidia</taxon>
        <taxon>Bacteroidales</taxon>
        <taxon>Porphyromonadaceae</taxon>
        <taxon>Porphyromonas</taxon>
    </lineage>
</organism>
<evidence type="ECO:0000313" key="9">
    <source>
        <dbReference type="EMBL" id="KGN78806.1"/>
    </source>
</evidence>
<dbReference type="PANTHER" id="PTHR30572:SF18">
    <property type="entry name" value="ABC-TYPE MACROLIDE FAMILY EXPORT SYSTEM PERMEASE COMPONENT 2"/>
    <property type="match status" value="1"/>
</dbReference>
<evidence type="ECO:0000256" key="4">
    <source>
        <dbReference type="ARBA" id="ARBA00022989"/>
    </source>
</evidence>
<dbReference type="PANTHER" id="PTHR30572">
    <property type="entry name" value="MEMBRANE COMPONENT OF TRANSPORTER-RELATED"/>
    <property type="match status" value="1"/>
</dbReference>
<evidence type="ECO:0000256" key="5">
    <source>
        <dbReference type="ARBA" id="ARBA00023136"/>
    </source>
</evidence>
<name>A0A0A2EIW1_PORCN</name>
<evidence type="ECO:0000256" key="1">
    <source>
        <dbReference type="ARBA" id="ARBA00004651"/>
    </source>
</evidence>
<dbReference type="InterPro" id="IPR003838">
    <property type="entry name" value="ABC3_permease_C"/>
</dbReference>
<evidence type="ECO:0000256" key="2">
    <source>
        <dbReference type="ARBA" id="ARBA00022475"/>
    </source>
</evidence>
<dbReference type="RefSeq" id="WP_036852659.1">
    <property type="nucleotide sequence ID" value="NZ_JQJD01000057.1"/>
</dbReference>
<protein>
    <recommendedName>
        <fullName evidence="11">ABC transport system permease protein</fullName>
    </recommendedName>
</protein>
<evidence type="ECO:0000259" key="7">
    <source>
        <dbReference type="Pfam" id="PF02687"/>
    </source>
</evidence>
<dbReference type="InterPro" id="IPR050250">
    <property type="entry name" value="Macrolide_Exporter_MacB"/>
</dbReference>
<keyword evidence="10" id="KW-1185">Reference proteome</keyword>
<feature type="transmembrane region" description="Helical" evidence="6">
    <location>
        <begin position="288"/>
        <end position="310"/>
    </location>
</feature>
<feature type="transmembrane region" description="Helical" evidence="6">
    <location>
        <begin position="399"/>
        <end position="421"/>
    </location>
</feature>
<dbReference type="Proteomes" id="UP000030125">
    <property type="component" value="Unassembled WGS sequence"/>
</dbReference>
<evidence type="ECO:0000256" key="3">
    <source>
        <dbReference type="ARBA" id="ARBA00022692"/>
    </source>
</evidence>
<dbReference type="Pfam" id="PF02687">
    <property type="entry name" value="FtsX"/>
    <property type="match status" value="1"/>
</dbReference>
<dbReference type="InterPro" id="IPR025857">
    <property type="entry name" value="MacB_PCD"/>
</dbReference>
<dbReference type="STRING" id="36874.HQ34_02755"/>
<evidence type="ECO:0000259" key="8">
    <source>
        <dbReference type="Pfam" id="PF12704"/>
    </source>
</evidence>
<feature type="domain" description="ABC3 transporter permease C-terminal" evidence="7">
    <location>
        <begin position="294"/>
        <end position="427"/>
    </location>
</feature>
<dbReference type="Pfam" id="PF12704">
    <property type="entry name" value="MacB_PCD"/>
    <property type="match status" value="1"/>
</dbReference>
<dbReference type="GO" id="GO:0022857">
    <property type="term" value="F:transmembrane transporter activity"/>
    <property type="evidence" value="ECO:0007669"/>
    <property type="project" value="TreeGrafter"/>
</dbReference>
<accession>A0A0A2EIW1</accession>
<sequence>MIKQYFKQAWQLVKQNKLFSLIYVAGTALSISMVMFVAIFFFLRSRSYYPEQERDKLFHIQHIALTPKDTTIDNYHSSLLSHRFVKEVVYSLKTPKAVSASIKEFKSSYQIKMGDGIADQKVSVKYTDPGFWEVYRYKFVEGKPFSQADFESGLPSAVIAKGLADKLFPDTQATGQHFVMNGKDYRVSGVVKDGSYLLESSFGVVFLPYTIVPGYEKADDDEDVLGFFTTVIRLNKSSDEKAMREEIKEKVAQLEAPLTHNIHLDGQPESALVHSFRRGNRGADMKDIMLKTSIILLLVLLVPAINLSGLNSSQMEERLREIGVRKAFGAPNGVLLRQILIENFLLTLLGALLGLLVSYFLILYFSDMLIGRLSLYASDLETLTWGNKGITPSMLFDPFVFVITVFFALVVNVLSGLVPAYHFTKKGITYSLNDNPTNHY</sequence>
<dbReference type="eggNOG" id="COG0577">
    <property type="taxonomic scope" value="Bacteria"/>
</dbReference>
<comment type="caution">
    <text evidence="9">The sequence shown here is derived from an EMBL/GenBank/DDBJ whole genome shotgun (WGS) entry which is preliminary data.</text>
</comment>
<feature type="domain" description="MacB-like periplasmic core" evidence="8">
    <location>
        <begin position="21"/>
        <end position="249"/>
    </location>
</feature>
<gene>
    <name evidence="9" type="ORF">HQ35_09185</name>
</gene>
<evidence type="ECO:0000256" key="6">
    <source>
        <dbReference type="SAM" id="Phobius"/>
    </source>
</evidence>